<accession>A0A6J2UET3</accession>
<dbReference type="GO" id="GO:0048471">
    <property type="term" value="C:perinuclear region of cytoplasm"/>
    <property type="evidence" value="ECO:0007669"/>
    <property type="project" value="UniProtKB-SubCell"/>
</dbReference>
<protein>
    <recommendedName>
        <fullName evidence="9">Membrane protein BRI3</fullName>
    </recommendedName>
    <alternativeName>
        <fullName evidence="10">Brain protein I3</fullName>
    </alternativeName>
</protein>
<comment type="similarity">
    <text evidence="3">Belongs to the BRI3 family.</text>
</comment>
<evidence type="ECO:0000313" key="14">
    <source>
        <dbReference type="Proteomes" id="UP000504634"/>
    </source>
</evidence>
<keyword evidence="8" id="KW-0458">Lysosome</keyword>
<evidence type="ECO:0000256" key="7">
    <source>
        <dbReference type="ARBA" id="ARBA00023136"/>
    </source>
</evidence>
<dbReference type="GeneID" id="115632552"/>
<keyword evidence="6 13" id="KW-1133">Transmembrane helix</keyword>
<dbReference type="InterPro" id="IPR019317">
    <property type="entry name" value="BRI3"/>
</dbReference>
<feature type="region of interest" description="Disordered" evidence="12">
    <location>
        <begin position="1"/>
        <end position="30"/>
    </location>
</feature>
<evidence type="ECO:0000256" key="6">
    <source>
        <dbReference type="ARBA" id="ARBA00022989"/>
    </source>
</evidence>
<keyword evidence="4" id="KW-0963">Cytoplasm</keyword>
<sequence>MSTKDTAPPSYDDVMKFNNAPPPPNAPQVIAGVHQGAPTAPLPNMQPAGVYVPSYGAFETTPVSVVVQPAPVMMPSEIIVIGGCPSCRIGYLEDTYSLLGVCCAILFFPIGILCCLGMREKRCNNCGAVY</sequence>
<proteinExistence type="inferred from homology"/>
<feature type="transmembrane region" description="Helical" evidence="13">
    <location>
        <begin position="96"/>
        <end position="116"/>
    </location>
</feature>
<evidence type="ECO:0000256" key="5">
    <source>
        <dbReference type="ARBA" id="ARBA00022692"/>
    </source>
</evidence>
<evidence type="ECO:0000256" key="3">
    <source>
        <dbReference type="ARBA" id="ARBA00008090"/>
    </source>
</evidence>
<keyword evidence="5 13" id="KW-0812">Transmembrane</keyword>
<evidence type="ECO:0000256" key="1">
    <source>
        <dbReference type="ARBA" id="ARBA00004155"/>
    </source>
</evidence>
<keyword evidence="14" id="KW-1185">Reference proteome</keyword>
<reference evidence="15" key="1">
    <citation type="submission" date="2025-08" db="UniProtKB">
        <authorList>
            <consortium name="RefSeq"/>
        </authorList>
    </citation>
    <scope>IDENTIFICATION</scope>
    <source>
        <strain evidence="15">11010-0011.00</strain>
        <tissue evidence="15">Whole body</tissue>
    </source>
</reference>
<gene>
    <name evidence="15" type="primary">LOC115632552</name>
</gene>
<dbReference type="GO" id="GO:0005765">
    <property type="term" value="C:lysosomal membrane"/>
    <property type="evidence" value="ECO:0007669"/>
    <property type="project" value="UniProtKB-SubCell"/>
</dbReference>
<comment type="subcellular location">
    <subcellularLocation>
        <location evidence="2">Cytoplasm</location>
        <location evidence="2">Perinuclear region</location>
    </subcellularLocation>
    <subcellularLocation>
        <location evidence="1">Lysosome membrane</location>
        <topology evidence="1">Multi-pass membrane protein</topology>
    </subcellularLocation>
</comment>
<dbReference type="Pfam" id="PF10164">
    <property type="entry name" value="BRI3"/>
    <property type="match status" value="1"/>
</dbReference>
<evidence type="ECO:0000256" key="10">
    <source>
        <dbReference type="ARBA" id="ARBA00035449"/>
    </source>
</evidence>
<evidence type="ECO:0000256" key="4">
    <source>
        <dbReference type="ARBA" id="ARBA00022490"/>
    </source>
</evidence>
<dbReference type="PANTHER" id="PTHR13551">
    <property type="entry name" value="BRAIN PROTEIN I3"/>
    <property type="match status" value="1"/>
</dbReference>
<dbReference type="OrthoDB" id="2564984at2759"/>
<dbReference type="AlphaFoldDB" id="A0A6J2UET3"/>
<organism evidence="14 15">
    <name type="scientific">Drosophila lebanonensis</name>
    <name type="common">Fruit fly</name>
    <name type="synonym">Scaptodrosophila lebanonensis</name>
    <dbReference type="NCBI Taxonomy" id="7225"/>
    <lineage>
        <taxon>Eukaryota</taxon>
        <taxon>Metazoa</taxon>
        <taxon>Ecdysozoa</taxon>
        <taxon>Arthropoda</taxon>
        <taxon>Hexapoda</taxon>
        <taxon>Insecta</taxon>
        <taxon>Pterygota</taxon>
        <taxon>Neoptera</taxon>
        <taxon>Endopterygota</taxon>
        <taxon>Diptera</taxon>
        <taxon>Brachycera</taxon>
        <taxon>Muscomorpha</taxon>
        <taxon>Ephydroidea</taxon>
        <taxon>Drosophilidae</taxon>
        <taxon>Scaptodrosophila</taxon>
    </lineage>
</organism>
<evidence type="ECO:0000256" key="8">
    <source>
        <dbReference type="ARBA" id="ARBA00023228"/>
    </source>
</evidence>
<comment type="subunit">
    <text evidence="11">Interacts with BRI3BP. Interacts with MGAT1 and IFITM3.</text>
</comment>
<evidence type="ECO:0000256" key="9">
    <source>
        <dbReference type="ARBA" id="ARBA00035284"/>
    </source>
</evidence>
<name>A0A6J2UET3_DROLE</name>
<dbReference type="Proteomes" id="UP000504634">
    <property type="component" value="Unplaced"/>
</dbReference>
<evidence type="ECO:0000256" key="11">
    <source>
        <dbReference type="ARBA" id="ARBA00046593"/>
    </source>
</evidence>
<evidence type="ECO:0000313" key="15">
    <source>
        <dbReference type="RefSeq" id="XP_030385627.1"/>
    </source>
</evidence>
<evidence type="ECO:0000256" key="13">
    <source>
        <dbReference type="SAM" id="Phobius"/>
    </source>
</evidence>
<dbReference type="PANTHER" id="PTHR13551:SF1">
    <property type="entry name" value="MEMBRANE PROTEIN BRI3"/>
    <property type="match status" value="1"/>
</dbReference>
<evidence type="ECO:0000256" key="12">
    <source>
        <dbReference type="SAM" id="MobiDB-lite"/>
    </source>
</evidence>
<keyword evidence="7 13" id="KW-0472">Membrane</keyword>
<evidence type="ECO:0000256" key="2">
    <source>
        <dbReference type="ARBA" id="ARBA00004556"/>
    </source>
</evidence>
<dbReference type="RefSeq" id="XP_030385627.1">
    <property type="nucleotide sequence ID" value="XM_030529767.1"/>
</dbReference>